<keyword evidence="13" id="KW-0472">Membrane</keyword>
<comment type="similarity">
    <text evidence="11">Belongs to the AAA ATPase family.</text>
</comment>
<dbReference type="InterPro" id="IPR041569">
    <property type="entry name" value="AAA_lid_3"/>
</dbReference>
<dbReference type="CDD" id="cd19501">
    <property type="entry name" value="RecA-like_FtsH"/>
    <property type="match status" value="1"/>
</dbReference>
<dbReference type="SUPFAM" id="SSF52540">
    <property type="entry name" value="P-loop containing nucleoside triphosphate hydrolases"/>
    <property type="match status" value="1"/>
</dbReference>
<evidence type="ECO:0000256" key="1">
    <source>
        <dbReference type="ARBA" id="ARBA00001947"/>
    </source>
</evidence>
<accession>A0A8S1JA88</accession>
<dbReference type="GO" id="GO:0006508">
    <property type="term" value="P:proteolysis"/>
    <property type="evidence" value="ECO:0007669"/>
    <property type="project" value="UniProtKB-KW"/>
</dbReference>
<name>A0A8S1JA88_9CHLO</name>
<dbReference type="Proteomes" id="UP000708148">
    <property type="component" value="Unassembled WGS sequence"/>
</dbReference>
<keyword evidence="9 11" id="KW-0067">ATP-binding</keyword>
<dbReference type="FunFam" id="3.40.50.300:FF:000001">
    <property type="entry name" value="ATP-dependent zinc metalloprotease FtsH"/>
    <property type="match status" value="1"/>
</dbReference>
<evidence type="ECO:0000256" key="7">
    <source>
        <dbReference type="ARBA" id="ARBA00022801"/>
    </source>
</evidence>
<evidence type="ECO:0000313" key="15">
    <source>
        <dbReference type="EMBL" id="CAD7702976.1"/>
    </source>
</evidence>
<comment type="similarity">
    <text evidence="3">In the N-terminal section; belongs to the AAA ATPase family.</text>
</comment>
<dbReference type="PANTHER" id="PTHR23076:SF110">
    <property type="entry name" value="INACTIVE ATP-DEPENDENT ZINC METALLOPROTEASE FTSHI 3, CHLOROPLASTIC-RELATED"/>
    <property type="match status" value="1"/>
</dbReference>
<evidence type="ECO:0000256" key="13">
    <source>
        <dbReference type="SAM" id="Phobius"/>
    </source>
</evidence>
<feature type="transmembrane region" description="Helical" evidence="13">
    <location>
        <begin position="320"/>
        <end position="338"/>
    </location>
</feature>
<protein>
    <recommendedName>
        <fullName evidence="14">AAA+ ATPase domain-containing protein</fullName>
    </recommendedName>
</protein>
<keyword evidence="5" id="KW-0479">Metal-binding</keyword>
<dbReference type="EMBL" id="CAJHUC010002018">
    <property type="protein sequence ID" value="CAD7702976.1"/>
    <property type="molecule type" value="Genomic_DNA"/>
</dbReference>
<evidence type="ECO:0000256" key="12">
    <source>
        <dbReference type="SAM" id="MobiDB-lite"/>
    </source>
</evidence>
<comment type="cofactor">
    <cofactor evidence="1">
        <name>Zn(2+)</name>
        <dbReference type="ChEBI" id="CHEBI:29105"/>
    </cofactor>
</comment>
<dbReference type="Gene3D" id="1.10.8.60">
    <property type="match status" value="1"/>
</dbReference>
<dbReference type="AlphaFoldDB" id="A0A8S1JA88"/>
<dbReference type="InterPro" id="IPR003593">
    <property type="entry name" value="AAA+_ATPase"/>
</dbReference>
<proteinExistence type="inferred from homology"/>
<dbReference type="InterPro" id="IPR003959">
    <property type="entry name" value="ATPase_AAA_core"/>
</dbReference>
<feature type="region of interest" description="Disordered" evidence="12">
    <location>
        <begin position="83"/>
        <end position="136"/>
    </location>
</feature>
<comment type="similarity">
    <text evidence="2">In the C-terminal section; belongs to the peptidase M41 family.</text>
</comment>
<evidence type="ECO:0000256" key="3">
    <source>
        <dbReference type="ARBA" id="ARBA00010550"/>
    </source>
</evidence>
<dbReference type="OrthoDB" id="1413014at2759"/>
<comment type="caution">
    <text evidence="15">The sequence shown here is derived from an EMBL/GenBank/DDBJ whole genome shotgun (WGS) entry which is preliminary data.</text>
</comment>
<evidence type="ECO:0000256" key="4">
    <source>
        <dbReference type="ARBA" id="ARBA00022670"/>
    </source>
</evidence>
<dbReference type="GO" id="GO:0004176">
    <property type="term" value="F:ATP-dependent peptidase activity"/>
    <property type="evidence" value="ECO:0007669"/>
    <property type="project" value="TreeGrafter"/>
</dbReference>
<keyword evidence="7" id="KW-0378">Hydrolase</keyword>
<feature type="region of interest" description="Disordered" evidence="12">
    <location>
        <begin position="1"/>
        <end position="41"/>
    </location>
</feature>
<keyword evidence="6 11" id="KW-0547">Nucleotide-binding</keyword>
<dbReference type="GO" id="GO:0016887">
    <property type="term" value="F:ATP hydrolysis activity"/>
    <property type="evidence" value="ECO:0007669"/>
    <property type="project" value="InterPro"/>
</dbReference>
<dbReference type="Pfam" id="PF00004">
    <property type="entry name" value="AAA"/>
    <property type="match status" value="1"/>
</dbReference>
<evidence type="ECO:0000256" key="5">
    <source>
        <dbReference type="ARBA" id="ARBA00022723"/>
    </source>
</evidence>
<keyword evidence="13" id="KW-1133">Transmembrane helix</keyword>
<feature type="transmembrane region" description="Helical" evidence="13">
    <location>
        <begin position="174"/>
        <end position="191"/>
    </location>
</feature>
<keyword evidence="16" id="KW-1185">Reference proteome</keyword>
<evidence type="ECO:0000256" key="9">
    <source>
        <dbReference type="ARBA" id="ARBA00022840"/>
    </source>
</evidence>
<gene>
    <name evidence="15" type="ORF">OSTQU699_LOCUS8333</name>
</gene>
<dbReference type="InterPro" id="IPR003960">
    <property type="entry name" value="ATPase_AAA_CS"/>
</dbReference>
<sequence length="649" mass="69363">MAATGASSTPHRSDRPAPCRAPRPRPSHCQSPAASGRCRALPGVDRRACREEGLTGHFVGRASYSDRWRGRIGVRRRLVGSGAGKGLASRVGRGGPGSGGGDEADAEPAPKNGDAPAEGGQRRGLKKAPGADGPRSPKRPPWLVMCVLRTVAFCVVAAGRLWRALLKITRLSRLEAIMIFTVSLILYAYAVRERPPEILYSDFVSLMDKGAIQAVAFEEDSDRMHLTLKPEVVERLVAEQQAATSQSEAKGQVKGKAQVQAMAGAPGEAGQSRPVMKPKIPRSVTVRNIPGNTVLAGSLRTAGVRFGVVGASFQRLFTKAIGYMAVLWIPLVPLFWFLRRTMSSREGKKSSKAADGPKVKFADVAGLDSAKEELMEVVQLLKSPERYTKVNAKTPSGVLLCGPTGTGKTLLARAVAGEAEVPFFSASASEFVEMFVGRGAARIRDLFKDARKNCPCIVFVDEIDAVGGRRGYSYNDERDQTLNQLLVELDGFEGNPGIVLLAATNRPDTLDPALLRPGRLTRKVLVPLPDISGRQAILGVHLRDVPMGSQAKKEAAAEAIARLTNNFSGADLANTVNEAALLAARGGRDFVEFGDLVMGVQRTSGPVNSKATERGLGKVLQKGNEWFLNAWAKALAETQQQQPGPQAGG</sequence>
<feature type="compositionally biased region" description="Polar residues" evidence="12">
    <location>
        <begin position="1"/>
        <end position="10"/>
    </location>
</feature>
<evidence type="ECO:0000256" key="8">
    <source>
        <dbReference type="ARBA" id="ARBA00022833"/>
    </source>
</evidence>
<reference evidence="15" key="1">
    <citation type="submission" date="2020-12" db="EMBL/GenBank/DDBJ databases">
        <authorList>
            <person name="Iha C."/>
        </authorList>
    </citation>
    <scope>NUCLEOTIDE SEQUENCE</scope>
</reference>
<dbReference type="InterPro" id="IPR027417">
    <property type="entry name" value="P-loop_NTPase"/>
</dbReference>
<evidence type="ECO:0000256" key="2">
    <source>
        <dbReference type="ARBA" id="ARBA00010044"/>
    </source>
</evidence>
<dbReference type="GO" id="GO:0009535">
    <property type="term" value="C:chloroplast thylakoid membrane"/>
    <property type="evidence" value="ECO:0007669"/>
    <property type="project" value="TreeGrafter"/>
</dbReference>
<evidence type="ECO:0000256" key="10">
    <source>
        <dbReference type="ARBA" id="ARBA00023049"/>
    </source>
</evidence>
<evidence type="ECO:0000256" key="6">
    <source>
        <dbReference type="ARBA" id="ARBA00022741"/>
    </source>
</evidence>
<feature type="domain" description="AAA+ ATPase" evidence="14">
    <location>
        <begin position="394"/>
        <end position="530"/>
    </location>
</feature>
<evidence type="ECO:0000313" key="16">
    <source>
        <dbReference type="Proteomes" id="UP000708148"/>
    </source>
</evidence>
<keyword evidence="13" id="KW-0812">Transmembrane</keyword>
<feature type="transmembrane region" description="Helical" evidence="13">
    <location>
        <begin position="142"/>
        <end position="162"/>
    </location>
</feature>
<dbReference type="SMART" id="SM00382">
    <property type="entry name" value="AAA"/>
    <property type="match status" value="1"/>
</dbReference>
<keyword evidence="10" id="KW-0482">Metalloprotease</keyword>
<dbReference type="PROSITE" id="PS00674">
    <property type="entry name" value="AAA"/>
    <property type="match status" value="1"/>
</dbReference>
<evidence type="ECO:0000259" key="14">
    <source>
        <dbReference type="SMART" id="SM00382"/>
    </source>
</evidence>
<dbReference type="GO" id="GO:0005524">
    <property type="term" value="F:ATP binding"/>
    <property type="evidence" value="ECO:0007669"/>
    <property type="project" value="UniProtKB-KW"/>
</dbReference>
<keyword evidence="8" id="KW-0862">Zinc</keyword>
<organism evidence="15 16">
    <name type="scientific">Ostreobium quekettii</name>
    <dbReference type="NCBI Taxonomy" id="121088"/>
    <lineage>
        <taxon>Eukaryota</taxon>
        <taxon>Viridiplantae</taxon>
        <taxon>Chlorophyta</taxon>
        <taxon>core chlorophytes</taxon>
        <taxon>Ulvophyceae</taxon>
        <taxon>TCBD clade</taxon>
        <taxon>Bryopsidales</taxon>
        <taxon>Ostreobineae</taxon>
        <taxon>Ostreobiaceae</taxon>
        <taxon>Ostreobium</taxon>
    </lineage>
</organism>
<dbReference type="GO" id="GO:0008237">
    <property type="term" value="F:metallopeptidase activity"/>
    <property type="evidence" value="ECO:0007669"/>
    <property type="project" value="UniProtKB-KW"/>
</dbReference>
<dbReference type="PANTHER" id="PTHR23076">
    <property type="entry name" value="METALLOPROTEASE M41 FTSH"/>
    <property type="match status" value="1"/>
</dbReference>
<evidence type="ECO:0000256" key="11">
    <source>
        <dbReference type="RuleBase" id="RU003651"/>
    </source>
</evidence>
<feature type="compositionally biased region" description="Gly residues" evidence="12">
    <location>
        <begin position="92"/>
        <end position="101"/>
    </location>
</feature>
<dbReference type="Gene3D" id="3.40.50.300">
    <property type="entry name" value="P-loop containing nucleotide triphosphate hydrolases"/>
    <property type="match status" value="1"/>
</dbReference>
<dbReference type="GO" id="GO:0046872">
    <property type="term" value="F:metal ion binding"/>
    <property type="evidence" value="ECO:0007669"/>
    <property type="project" value="UniProtKB-KW"/>
</dbReference>
<keyword evidence="4" id="KW-0645">Protease</keyword>
<dbReference type="Pfam" id="PF17862">
    <property type="entry name" value="AAA_lid_3"/>
    <property type="match status" value="1"/>
</dbReference>